<keyword evidence="3 5" id="KW-1133">Transmembrane helix</keyword>
<dbReference type="PANTHER" id="PTHR33507">
    <property type="entry name" value="INNER MEMBRANE PROTEIN YBBJ"/>
    <property type="match status" value="1"/>
</dbReference>
<protein>
    <submittedName>
        <fullName evidence="7">NfeD family protein</fullName>
    </submittedName>
</protein>
<proteinExistence type="predicted"/>
<feature type="transmembrane region" description="Helical" evidence="5">
    <location>
        <begin position="55"/>
        <end position="75"/>
    </location>
</feature>
<feature type="domain" description="NfeD-like C-terminal" evidence="6">
    <location>
        <begin position="99"/>
        <end position="150"/>
    </location>
</feature>
<keyword evidence="4 5" id="KW-0472">Membrane</keyword>
<keyword evidence="8" id="KW-1185">Reference proteome</keyword>
<dbReference type="Proteomes" id="UP000601789">
    <property type="component" value="Unassembled WGS sequence"/>
</dbReference>
<dbReference type="Pfam" id="PF01957">
    <property type="entry name" value="NfeD"/>
    <property type="match status" value="1"/>
</dbReference>
<accession>A0ABS0S8T7</accession>
<evidence type="ECO:0000256" key="1">
    <source>
        <dbReference type="ARBA" id="ARBA00004141"/>
    </source>
</evidence>
<keyword evidence="2 5" id="KW-0812">Transmembrane</keyword>
<comment type="subcellular location">
    <subcellularLocation>
        <location evidence="1">Membrane</location>
        <topology evidence="1">Multi-pass membrane protein</topology>
    </subcellularLocation>
</comment>
<dbReference type="InterPro" id="IPR012340">
    <property type="entry name" value="NA-bd_OB-fold"/>
</dbReference>
<evidence type="ECO:0000256" key="2">
    <source>
        <dbReference type="ARBA" id="ARBA00022692"/>
    </source>
</evidence>
<comment type="caution">
    <text evidence="7">The sequence shown here is derived from an EMBL/GenBank/DDBJ whole genome shotgun (WGS) entry which is preliminary data.</text>
</comment>
<organism evidence="7 8">
    <name type="scientific">Aquamicrobium zhengzhouense</name>
    <dbReference type="NCBI Taxonomy" id="2781738"/>
    <lineage>
        <taxon>Bacteria</taxon>
        <taxon>Pseudomonadati</taxon>
        <taxon>Pseudomonadota</taxon>
        <taxon>Alphaproteobacteria</taxon>
        <taxon>Hyphomicrobiales</taxon>
        <taxon>Phyllobacteriaceae</taxon>
        <taxon>Aquamicrobium</taxon>
    </lineage>
</organism>
<reference evidence="7 8" key="1">
    <citation type="submission" date="2020-10" db="EMBL/GenBank/DDBJ databases">
        <title>Aquamicrobium zhengzhouensis sp. nov., a exopolysaccharide producing bacterium isolated from farmland soil.</title>
        <authorList>
            <person name="Wang X."/>
        </authorList>
    </citation>
    <scope>NUCLEOTIDE SEQUENCE [LARGE SCALE GENOMIC DNA]</scope>
    <source>
        <strain evidence="8">cd-1</strain>
    </source>
</reference>
<dbReference type="EMBL" id="JADGMQ010000002">
    <property type="protein sequence ID" value="MBI1619709.1"/>
    <property type="molecule type" value="Genomic_DNA"/>
</dbReference>
<evidence type="ECO:0000256" key="3">
    <source>
        <dbReference type="ARBA" id="ARBA00022989"/>
    </source>
</evidence>
<name>A0ABS0S8T7_9HYPH</name>
<evidence type="ECO:0000256" key="4">
    <source>
        <dbReference type="ARBA" id="ARBA00023136"/>
    </source>
</evidence>
<evidence type="ECO:0000256" key="5">
    <source>
        <dbReference type="SAM" id="Phobius"/>
    </source>
</evidence>
<evidence type="ECO:0000313" key="7">
    <source>
        <dbReference type="EMBL" id="MBI1619709.1"/>
    </source>
</evidence>
<gene>
    <name evidence="7" type="ORF">IOD40_03400</name>
</gene>
<dbReference type="InterPro" id="IPR002810">
    <property type="entry name" value="NfeD-like_C"/>
</dbReference>
<sequence length="153" mass="16670">MITQWFSDLGPWGWVIVGAALLALEVLAPGVYLLWFGVAAVLTGLLSFQLWDYPIWGWQAQTVAFLILSLASVLIGRRIFPTTGTDDTDQPLLNQRDRQLVGRLATLAEPIVNGHGRARIGDTLWRVTGEDMPSGTRVRVASAENGELGVEAA</sequence>
<feature type="transmembrane region" description="Helical" evidence="5">
    <location>
        <begin position="12"/>
        <end position="35"/>
    </location>
</feature>
<dbReference type="PANTHER" id="PTHR33507:SF3">
    <property type="entry name" value="INNER MEMBRANE PROTEIN YBBJ"/>
    <property type="match status" value="1"/>
</dbReference>
<dbReference type="InterPro" id="IPR052165">
    <property type="entry name" value="Membrane_assoc_protease"/>
</dbReference>
<evidence type="ECO:0000259" key="6">
    <source>
        <dbReference type="Pfam" id="PF01957"/>
    </source>
</evidence>
<dbReference type="RefSeq" id="WP_198474365.1">
    <property type="nucleotide sequence ID" value="NZ_JADGMQ010000002.1"/>
</dbReference>
<dbReference type="Gene3D" id="2.40.50.140">
    <property type="entry name" value="Nucleic acid-binding proteins"/>
    <property type="match status" value="1"/>
</dbReference>
<evidence type="ECO:0000313" key="8">
    <source>
        <dbReference type="Proteomes" id="UP000601789"/>
    </source>
</evidence>